<evidence type="ECO:0000256" key="3">
    <source>
        <dbReference type="ARBA" id="ARBA00022475"/>
    </source>
</evidence>
<dbReference type="InterPro" id="IPR045063">
    <property type="entry name" value="Dynamin_N"/>
</dbReference>
<reference evidence="9" key="2">
    <citation type="submission" date="2025-09" db="UniProtKB">
        <authorList>
            <consortium name="Ensembl"/>
        </authorList>
    </citation>
    <scope>IDENTIFICATION</scope>
</reference>
<dbReference type="PANTHER" id="PTHR11216">
    <property type="entry name" value="EH DOMAIN"/>
    <property type="match status" value="1"/>
</dbReference>
<dbReference type="Pfam" id="PF00350">
    <property type="entry name" value="Dynamin_N"/>
    <property type="match status" value="1"/>
</dbReference>
<dbReference type="AlphaFoldDB" id="A0A8C4ZLI4"/>
<dbReference type="CDD" id="cd09913">
    <property type="entry name" value="EHD"/>
    <property type="match status" value="1"/>
</dbReference>
<evidence type="ECO:0000313" key="9">
    <source>
        <dbReference type="Ensembl" id="ENSGMOP00000015976.2"/>
    </source>
</evidence>
<dbReference type="GO" id="GO:0055038">
    <property type="term" value="C:recycling endosome membrane"/>
    <property type="evidence" value="ECO:0007669"/>
    <property type="project" value="UniProtKB-SubCell"/>
</dbReference>
<dbReference type="GO" id="GO:0005886">
    <property type="term" value="C:plasma membrane"/>
    <property type="evidence" value="ECO:0007669"/>
    <property type="project" value="UniProtKB-SubCell"/>
</dbReference>
<feature type="domain" description="Dynamin-type G" evidence="8">
    <location>
        <begin position="56"/>
        <end position="287"/>
    </location>
</feature>
<name>A0A8C4ZLI4_GADMO</name>
<keyword evidence="4" id="KW-0547">Nucleotide-binding</keyword>
<dbReference type="GeneTree" id="ENSGT00940000158601"/>
<dbReference type="InterPro" id="IPR030381">
    <property type="entry name" value="G_DYNAMIN_dom"/>
</dbReference>
<accession>A0A8C4ZLI4</accession>
<dbReference type="InterPro" id="IPR040990">
    <property type="entry name" value="DUF5600"/>
</dbReference>
<dbReference type="SUPFAM" id="SSF52540">
    <property type="entry name" value="P-loop containing nucleoside triphosphate hydrolases"/>
    <property type="match status" value="1"/>
</dbReference>
<sequence length="374" mass="42958">MFSWVKQEQGGRNKEGEMYQTVTEGLQSLYSKKLLPLEETYLFHDFHSPALEPADFQSKPMVLLVGQYSTGKTTFIRYLLEQDFPGMRIGPEPTTDGFIAVMHGETEGVIPGNALVVDPNKPFRKLNAFGNAFLNRLICSQMPNQVLQSISIIDTPGILSGEKQRLSRGYDFSEVLRWFGERVDRIILLFDAHKLDISDEFSEAIKAFRGQDDKIRVVLNKADQVDTQQLMRVYGALMWSLGKVINTPEVARVYLGSFWAKPLQNSENRRLFEAETQDLFRDIQGLPRNAALRKLNDLIKRARLAKVHAYIISHLKKEMPSLFGREKKKEELIMRLPEIYTILQREHHISPGDFPNVTKMQVTLTPELFVHVYI</sequence>
<protein>
    <recommendedName>
        <fullName evidence="8">Dynamin-type G domain-containing protein</fullName>
    </recommendedName>
</protein>
<dbReference type="InterPro" id="IPR027417">
    <property type="entry name" value="P-loop_NTPase"/>
</dbReference>
<keyword evidence="6" id="KW-0342">GTP-binding</keyword>
<dbReference type="GO" id="GO:0016197">
    <property type="term" value="P:endosomal transport"/>
    <property type="evidence" value="ECO:0007669"/>
    <property type="project" value="TreeGrafter"/>
</dbReference>
<dbReference type="GO" id="GO:0005509">
    <property type="term" value="F:calcium ion binding"/>
    <property type="evidence" value="ECO:0007669"/>
    <property type="project" value="InterPro"/>
</dbReference>
<dbReference type="GO" id="GO:0006897">
    <property type="term" value="P:endocytosis"/>
    <property type="evidence" value="ECO:0007669"/>
    <property type="project" value="TreeGrafter"/>
</dbReference>
<keyword evidence="3" id="KW-1003">Cell membrane</keyword>
<evidence type="ECO:0000256" key="2">
    <source>
        <dbReference type="ARBA" id="ARBA00004481"/>
    </source>
</evidence>
<keyword evidence="10" id="KW-1185">Reference proteome</keyword>
<evidence type="ECO:0000259" key="8">
    <source>
        <dbReference type="PROSITE" id="PS51718"/>
    </source>
</evidence>
<dbReference type="Gene3D" id="1.10.268.20">
    <property type="match status" value="1"/>
</dbReference>
<reference evidence="9" key="1">
    <citation type="submission" date="2025-08" db="UniProtKB">
        <authorList>
            <consortium name="Ensembl"/>
        </authorList>
    </citation>
    <scope>IDENTIFICATION</scope>
</reference>
<evidence type="ECO:0000256" key="1">
    <source>
        <dbReference type="ARBA" id="ARBA00004413"/>
    </source>
</evidence>
<dbReference type="Pfam" id="PF18150">
    <property type="entry name" value="DUF5600"/>
    <property type="match status" value="1"/>
</dbReference>
<evidence type="ECO:0000256" key="6">
    <source>
        <dbReference type="ARBA" id="ARBA00023134"/>
    </source>
</evidence>
<evidence type="ECO:0000313" key="10">
    <source>
        <dbReference type="Proteomes" id="UP000694546"/>
    </source>
</evidence>
<organism evidence="9 10">
    <name type="scientific">Gadus morhua</name>
    <name type="common">Atlantic cod</name>
    <dbReference type="NCBI Taxonomy" id="8049"/>
    <lineage>
        <taxon>Eukaryota</taxon>
        <taxon>Metazoa</taxon>
        <taxon>Chordata</taxon>
        <taxon>Craniata</taxon>
        <taxon>Vertebrata</taxon>
        <taxon>Euteleostomi</taxon>
        <taxon>Actinopterygii</taxon>
        <taxon>Neopterygii</taxon>
        <taxon>Teleostei</taxon>
        <taxon>Neoteleostei</taxon>
        <taxon>Acanthomorphata</taxon>
        <taxon>Zeiogadaria</taxon>
        <taxon>Gadariae</taxon>
        <taxon>Gadiformes</taxon>
        <taxon>Gadoidei</taxon>
        <taxon>Gadidae</taxon>
        <taxon>Gadus</taxon>
    </lineage>
</organism>
<dbReference type="PROSITE" id="PS51718">
    <property type="entry name" value="G_DYNAMIN_2"/>
    <property type="match status" value="1"/>
</dbReference>
<dbReference type="Ensembl" id="ENSGMOT00000016384.2">
    <property type="protein sequence ID" value="ENSGMOP00000015976.2"/>
    <property type="gene ID" value="ENSGMOG00000014910.2"/>
</dbReference>
<dbReference type="Proteomes" id="UP000694546">
    <property type="component" value="Chromosome 5"/>
</dbReference>
<dbReference type="PANTHER" id="PTHR11216:SF57">
    <property type="entry name" value="EH DOMAIN-CONTAINING PROTEIN 4"/>
    <property type="match status" value="1"/>
</dbReference>
<dbReference type="InterPro" id="IPR031692">
    <property type="entry name" value="EHD_N"/>
</dbReference>
<evidence type="ECO:0000256" key="7">
    <source>
        <dbReference type="ARBA" id="ARBA00023136"/>
    </source>
</evidence>
<evidence type="ECO:0000256" key="4">
    <source>
        <dbReference type="ARBA" id="ARBA00022741"/>
    </source>
</evidence>
<keyword evidence="7" id="KW-0472">Membrane</keyword>
<keyword evidence="5" id="KW-0967">Endosome</keyword>
<dbReference type="GO" id="GO:0005524">
    <property type="term" value="F:ATP binding"/>
    <property type="evidence" value="ECO:0007669"/>
    <property type="project" value="UniProtKB-KW"/>
</dbReference>
<evidence type="ECO:0000256" key="5">
    <source>
        <dbReference type="ARBA" id="ARBA00022753"/>
    </source>
</evidence>
<dbReference type="Pfam" id="PF16880">
    <property type="entry name" value="EHD_N"/>
    <property type="match status" value="1"/>
</dbReference>
<dbReference type="GO" id="GO:0005525">
    <property type="term" value="F:GTP binding"/>
    <property type="evidence" value="ECO:0007669"/>
    <property type="project" value="InterPro"/>
</dbReference>
<proteinExistence type="predicted"/>
<dbReference type="Gene3D" id="3.40.50.300">
    <property type="entry name" value="P-loop containing nucleotide triphosphate hydrolases"/>
    <property type="match status" value="1"/>
</dbReference>
<comment type="subcellular location">
    <subcellularLocation>
        <location evidence="1">Cell membrane</location>
        <topology evidence="1">Peripheral membrane protein</topology>
        <orientation evidence="1">Cytoplasmic side</orientation>
    </subcellularLocation>
    <subcellularLocation>
        <location evidence="2">Endosome membrane</location>
        <topology evidence="2">Peripheral membrane protein</topology>
    </subcellularLocation>
</comment>